<feature type="transmembrane region" description="Helical" evidence="1">
    <location>
        <begin position="118"/>
        <end position="142"/>
    </location>
</feature>
<keyword evidence="1" id="KW-1133">Transmembrane helix</keyword>
<keyword evidence="4" id="KW-1185">Reference proteome</keyword>
<protein>
    <submittedName>
        <fullName evidence="3">DedA family protein</fullName>
    </submittedName>
</protein>
<dbReference type="EMBL" id="SACT01000002">
    <property type="protein sequence ID" value="RVT52858.1"/>
    <property type="molecule type" value="Genomic_DNA"/>
</dbReference>
<reference evidence="3 4" key="1">
    <citation type="submission" date="2019-01" db="EMBL/GenBank/DDBJ databases">
        <authorList>
            <person name="Chen W.-M."/>
        </authorList>
    </citation>
    <scope>NUCLEOTIDE SEQUENCE [LARGE SCALE GENOMIC DNA]</scope>
    <source>
        <strain evidence="3 4">ICH-3</strain>
    </source>
</reference>
<dbReference type="Pfam" id="PF09335">
    <property type="entry name" value="VTT_dom"/>
    <property type="match status" value="1"/>
</dbReference>
<dbReference type="AlphaFoldDB" id="A0A3S2U4E2"/>
<dbReference type="OrthoDB" id="5419086at2"/>
<proteinExistence type="predicted"/>
<dbReference type="InterPro" id="IPR032816">
    <property type="entry name" value="VTT_dom"/>
</dbReference>
<evidence type="ECO:0000313" key="3">
    <source>
        <dbReference type="EMBL" id="RVT52858.1"/>
    </source>
</evidence>
<dbReference type="PANTHER" id="PTHR42709:SF4">
    <property type="entry name" value="INNER MEMBRANE PROTEIN YQAA"/>
    <property type="match status" value="1"/>
</dbReference>
<evidence type="ECO:0000313" key="4">
    <source>
        <dbReference type="Proteomes" id="UP000288178"/>
    </source>
</evidence>
<feature type="domain" description="VTT" evidence="2">
    <location>
        <begin position="21"/>
        <end position="134"/>
    </location>
</feature>
<comment type="caution">
    <text evidence="3">The sequence shown here is derived from an EMBL/GenBank/DDBJ whole genome shotgun (WGS) entry which is preliminary data.</text>
</comment>
<keyword evidence="1" id="KW-0472">Membrane</keyword>
<sequence length="143" mass="15296">MGLWGLFGSAFLSATILPGSSEVVLTALITAYPDQAWPGFAVALAGNLLGCLLTFGMGHAGRQGYERFQNVKVDMDGPQVRRLRRWGTPALVLSVLPLVGDALVLAAGWLRMPLWQSLAWIAVGKGLRYLLVVLGIMGVLSFA</sequence>
<evidence type="ECO:0000256" key="1">
    <source>
        <dbReference type="SAM" id="Phobius"/>
    </source>
</evidence>
<accession>A0A3S2U4E2</accession>
<keyword evidence="1" id="KW-0812">Transmembrane</keyword>
<feature type="transmembrane region" description="Helical" evidence="1">
    <location>
        <begin position="36"/>
        <end position="57"/>
    </location>
</feature>
<gene>
    <name evidence="3" type="ORF">ENE75_07745</name>
</gene>
<feature type="transmembrane region" description="Helical" evidence="1">
    <location>
        <begin position="90"/>
        <end position="112"/>
    </location>
</feature>
<name>A0A3S2U4E2_9BURK</name>
<evidence type="ECO:0000259" key="2">
    <source>
        <dbReference type="Pfam" id="PF09335"/>
    </source>
</evidence>
<dbReference type="PANTHER" id="PTHR42709">
    <property type="entry name" value="ALKALINE PHOSPHATASE LIKE PROTEIN"/>
    <property type="match status" value="1"/>
</dbReference>
<dbReference type="InterPro" id="IPR051311">
    <property type="entry name" value="DedA_domain"/>
</dbReference>
<dbReference type="Proteomes" id="UP000288178">
    <property type="component" value="Unassembled WGS sequence"/>
</dbReference>
<organism evidence="3 4">
    <name type="scientific">Rubrivivax albus</name>
    <dbReference type="NCBI Taxonomy" id="2499835"/>
    <lineage>
        <taxon>Bacteria</taxon>
        <taxon>Pseudomonadati</taxon>
        <taxon>Pseudomonadota</taxon>
        <taxon>Betaproteobacteria</taxon>
        <taxon>Burkholderiales</taxon>
        <taxon>Sphaerotilaceae</taxon>
        <taxon>Rubrivivax</taxon>
    </lineage>
</organism>